<dbReference type="PROSITE" id="PS50110">
    <property type="entry name" value="RESPONSE_REGULATORY"/>
    <property type="match status" value="1"/>
</dbReference>
<dbReference type="InterPro" id="IPR035909">
    <property type="entry name" value="CheB_C"/>
</dbReference>
<feature type="domain" description="CheB-type methylesterase" evidence="9">
    <location>
        <begin position="149"/>
        <end position="341"/>
    </location>
</feature>
<proteinExistence type="inferred from homology"/>
<evidence type="ECO:0000256" key="4">
    <source>
        <dbReference type="ARBA" id="ARBA00048267"/>
    </source>
</evidence>
<dbReference type="Pfam" id="PF01339">
    <property type="entry name" value="CheB_methylest"/>
    <property type="match status" value="1"/>
</dbReference>
<dbReference type="InterPro" id="IPR000673">
    <property type="entry name" value="Sig_transdc_resp-reg_Me-estase"/>
</dbReference>
<evidence type="ECO:0000259" key="9">
    <source>
        <dbReference type="PROSITE" id="PS50122"/>
    </source>
</evidence>
<dbReference type="InterPro" id="IPR008248">
    <property type="entry name" value="CheB-like"/>
</dbReference>
<evidence type="ECO:0000256" key="3">
    <source>
        <dbReference type="ARBA" id="ARBA00022801"/>
    </source>
</evidence>
<comment type="catalytic activity">
    <reaction evidence="5">
        <text>L-glutaminyl-[protein] + H2O = L-glutamyl-[protein] + NH4(+)</text>
        <dbReference type="Rhea" id="RHEA:16441"/>
        <dbReference type="Rhea" id="RHEA-COMP:10207"/>
        <dbReference type="Rhea" id="RHEA-COMP:10208"/>
        <dbReference type="ChEBI" id="CHEBI:15377"/>
        <dbReference type="ChEBI" id="CHEBI:28938"/>
        <dbReference type="ChEBI" id="CHEBI:29973"/>
        <dbReference type="ChEBI" id="CHEBI:30011"/>
        <dbReference type="EC" id="3.5.1.44"/>
    </reaction>
</comment>
<comment type="PTM">
    <text evidence="5">Phosphorylated by CheA. Phosphorylation of the N-terminal regulatory domain activates the methylesterase activity.</text>
</comment>
<dbReference type="AlphaFoldDB" id="A0A7C1W0W4"/>
<keyword evidence="5 7" id="KW-0597">Phosphoprotein</keyword>
<dbReference type="SUPFAM" id="SSF52738">
    <property type="entry name" value="Methylesterase CheB, C-terminal domain"/>
    <property type="match status" value="1"/>
</dbReference>
<comment type="domain">
    <text evidence="5">Contains a C-terminal catalytic domain, and an N-terminal region which modulates catalytic activity.</text>
</comment>
<feature type="active site" evidence="5 6">
    <location>
        <position position="189"/>
    </location>
</feature>
<dbReference type="NCBIfam" id="NF009206">
    <property type="entry name" value="PRK12555.1"/>
    <property type="match status" value="1"/>
</dbReference>
<dbReference type="GO" id="GO:0000156">
    <property type="term" value="F:phosphorelay response regulator activity"/>
    <property type="evidence" value="ECO:0007669"/>
    <property type="project" value="InterPro"/>
</dbReference>
<dbReference type="HAMAP" id="MF_00099">
    <property type="entry name" value="CheB_chemtxs"/>
    <property type="match status" value="1"/>
</dbReference>
<dbReference type="GO" id="GO:0005737">
    <property type="term" value="C:cytoplasm"/>
    <property type="evidence" value="ECO:0007669"/>
    <property type="project" value="UniProtKB-SubCell"/>
</dbReference>
<keyword evidence="1 5" id="KW-0963">Cytoplasm</keyword>
<dbReference type="GO" id="GO:0006935">
    <property type="term" value="P:chemotaxis"/>
    <property type="evidence" value="ECO:0007669"/>
    <property type="project" value="UniProtKB-UniRule"/>
</dbReference>
<feature type="active site" evidence="5 6">
    <location>
        <position position="163"/>
    </location>
</feature>
<evidence type="ECO:0000256" key="5">
    <source>
        <dbReference type="HAMAP-Rule" id="MF_00099"/>
    </source>
</evidence>
<feature type="modified residue" description="4-aspartylphosphate" evidence="5 7">
    <location>
        <position position="54"/>
    </location>
</feature>
<feature type="domain" description="Response regulatory" evidence="8">
    <location>
        <begin position="3"/>
        <end position="120"/>
    </location>
</feature>
<dbReference type="NCBIfam" id="NF001965">
    <property type="entry name" value="PRK00742.1"/>
    <property type="match status" value="1"/>
</dbReference>
<feature type="active site" evidence="5 6">
    <location>
        <position position="285"/>
    </location>
</feature>
<comment type="function">
    <text evidence="5">Involved in chemotaxis. Part of a chemotaxis signal transduction system that modulates chemotaxis in response to various stimuli. Catalyzes the demethylation of specific methylglutamate residues introduced into the chemoreceptors (methyl-accepting chemotaxis proteins or MCP) by CheR. Also mediates the irreversible deamidation of specific glutamine residues to glutamic acid.</text>
</comment>
<evidence type="ECO:0000256" key="2">
    <source>
        <dbReference type="ARBA" id="ARBA00022500"/>
    </source>
</evidence>
<evidence type="ECO:0000256" key="6">
    <source>
        <dbReference type="PROSITE-ProRule" id="PRU00050"/>
    </source>
</evidence>
<dbReference type="EC" id="3.1.1.61" evidence="5"/>
<dbReference type="CDD" id="cd16432">
    <property type="entry name" value="CheB_Rec"/>
    <property type="match status" value="1"/>
</dbReference>
<comment type="caution">
    <text evidence="10">The sequence shown here is derived from an EMBL/GenBank/DDBJ whole genome shotgun (WGS) entry which is preliminary data.</text>
</comment>
<comment type="catalytic activity">
    <reaction evidence="4 5">
        <text>[protein]-L-glutamate 5-O-methyl ester + H2O = L-glutamyl-[protein] + methanol + H(+)</text>
        <dbReference type="Rhea" id="RHEA:23236"/>
        <dbReference type="Rhea" id="RHEA-COMP:10208"/>
        <dbReference type="Rhea" id="RHEA-COMP:10311"/>
        <dbReference type="ChEBI" id="CHEBI:15377"/>
        <dbReference type="ChEBI" id="CHEBI:15378"/>
        <dbReference type="ChEBI" id="CHEBI:17790"/>
        <dbReference type="ChEBI" id="CHEBI:29973"/>
        <dbReference type="ChEBI" id="CHEBI:82795"/>
        <dbReference type="EC" id="3.1.1.61"/>
    </reaction>
</comment>
<evidence type="ECO:0000256" key="7">
    <source>
        <dbReference type="PROSITE-ProRule" id="PRU00169"/>
    </source>
</evidence>
<dbReference type="InterPro" id="IPR001789">
    <property type="entry name" value="Sig_transdc_resp-reg_receiver"/>
</dbReference>
<keyword evidence="2 5" id="KW-0145">Chemotaxis</keyword>
<dbReference type="SUPFAM" id="SSF52172">
    <property type="entry name" value="CheY-like"/>
    <property type="match status" value="1"/>
</dbReference>
<dbReference type="InterPro" id="IPR011006">
    <property type="entry name" value="CheY-like_superfamily"/>
</dbReference>
<evidence type="ECO:0000256" key="1">
    <source>
        <dbReference type="ARBA" id="ARBA00022490"/>
    </source>
</evidence>
<dbReference type="EC" id="3.5.1.44" evidence="5"/>
<protein>
    <recommendedName>
        <fullName evidence="5">Protein-glutamate methylesterase/protein-glutamine glutaminase</fullName>
        <ecNumber evidence="5">3.1.1.61</ecNumber>
        <ecNumber evidence="5">3.5.1.44</ecNumber>
    </recommendedName>
</protein>
<dbReference type="Gene3D" id="3.40.50.180">
    <property type="entry name" value="Methylesterase CheB, C-terminal domain"/>
    <property type="match status" value="1"/>
</dbReference>
<dbReference type="PANTHER" id="PTHR42872">
    <property type="entry name" value="PROTEIN-GLUTAMATE METHYLESTERASE/PROTEIN-GLUTAMINE GLUTAMINASE"/>
    <property type="match status" value="1"/>
</dbReference>
<dbReference type="PIRSF" id="PIRSF000876">
    <property type="entry name" value="RR_chemtxs_CheB"/>
    <property type="match status" value="1"/>
</dbReference>
<dbReference type="PROSITE" id="PS50122">
    <property type="entry name" value="CHEB"/>
    <property type="match status" value="1"/>
</dbReference>
<dbReference type="PANTHER" id="PTHR42872:SF6">
    <property type="entry name" value="PROTEIN-GLUTAMATE METHYLESTERASE_PROTEIN-GLUTAMINE GLUTAMINASE"/>
    <property type="match status" value="1"/>
</dbReference>
<keyword evidence="3 5" id="KW-0378">Hydrolase</keyword>
<sequence length="341" mass="37224">MIKVLIVDDSALVRKILTEKLSSVHDIEVIGTAPDAFVARDKIVELRPDVVLLDIDMPRMDGLTFLKKLMKYYPLPVIIVSSLTPKGSRMALEALELGAVEVVAKPGGPYSVKDIDIELVDKIRIAKDIKVDKRQKRKSEPILIANNIPEQAKRQKVIAIGASTGGTEALKTILTRMPGTIPGILVVQHMPPVFTTAFAKHLNDICKIEVKEAEDNDLLFMGRALIAPGNYHMLLRKETSGYYVKIEKGPMVHYQRPSVDVLFTSVAECAGANAIGVILTGMGSDGARGLLNMKKNGAKTLAQDEESCIVFGMPKEAIKIGAVDKVVPLSRIPEEIIKIIS</sequence>
<comment type="similarity">
    <text evidence="5">Belongs to the CheB family.</text>
</comment>
<dbReference type="EMBL" id="DRIH01000261">
    <property type="protein sequence ID" value="HEC68577.1"/>
    <property type="molecule type" value="Genomic_DNA"/>
</dbReference>
<name>A0A7C1W0W4_DESA2</name>
<comment type="subcellular location">
    <subcellularLocation>
        <location evidence="5">Cytoplasm</location>
    </subcellularLocation>
</comment>
<reference evidence="10" key="1">
    <citation type="journal article" date="2020" name="mSystems">
        <title>Genome- and Community-Level Interaction Insights into Carbon Utilization and Element Cycling Functions of Hydrothermarchaeota in Hydrothermal Sediment.</title>
        <authorList>
            <person name="Zhou Z."/>
            <person name="Liu Y."/>
            <person name="Xu W."/>
            <person name="Pan J."/>
            <person name="Luo Z.H."/>
            <person name="Li M."/>
        </authorList>
    </citation>
    <scope>NUCLEOTIDE SEQUENCE [LARGE SCALE GENOMIC DNA]</scope>
    <source>
        <strain evidence="10">HyVt-389</strain>
    </source>
</reference>
<organism evidence="10">
    <name type="scientific">Desulfofervidus auxilii</name>
    <dbReference type="NCBI Taxonomy" id="1621989"/>
    <lineage>
        <taxon>Bacteria</taxon>
        <taxon>Pseudomonadati</taxon>
        <taxon>Thermodesulfobacteriota</taxon>
        <taxon>Candidatus Desulfofervidia</taxon>
        <taxon>Candidatus Desulfofervidales</taxon>
        <taxon>Candidatus Desulfofervidaceae</taxon>
        <taxon>Candidatus Desulfofervidus</taxon>
    </lineage>
</organism>
<gene>
    <name evidence="5" type="primary">cheB</name>
    <name evidence="10" type="ORF">ENI35_07225</name>
</gene>
<evidence type="ECO:0000259" key="8">
    <source>
        <dbReference type="PROSITE" id="PS50110"/>
    </source>
</evidence>
<dbReference type="GO" id="GO:0008984">
    <property type="term" value="F:protein-glutamate methylesterase activity"/>
    <property type="evidence" value="ECO:0007669"/>
    <property type="project" value="UniProtKB-UniRule"/>
</dbReference>
<dbReference type="Gene3D" id="3.40.50.2300">
    <property type="match status" value="1"/>
</dbReference>
<accession>A0A7C1W0W4</accession>
<dbReference type="CDD" id="cd17541">
    <property type="entry name" value="REC_CheB-like"/>
    <property type="match status" value="1"/>
</dbReference>
<evidence type="ECO:0000313" key="10">
    <source>
        <dbReference type="EMBL" id="HEC68577.1"/>
    </source>
</evidence>
<dbReference type="Proteomes" id="UP000885738">
    <property type="component" value="Unassembled WGS sequence"/>
</dbReference>
<dbReference type="Pfam" id="PF00072">
    <property type="entry name" value="Response_reg"/>
    <property type="match status" value="1"/>
</dbReference>
<dbReference type="GO" id="GO:0050568">
    <property type="term" value="F:protein-glutamine glutaminase activity"/>
    <property type="evidence" value="ECO:0007669"/>
    <property type="project" value="UniProtKB-UniRule"/>
</dbReference>
<dbReference type="SMART" id="SM00448">
    <property type="entry name" value="REC"/>
    <property type="match status" value="1"/>
</dbReference>